<dbReference type="GO" id="GO:0005737">
    <property type="term" value="C:cytoplasm"/>
    <property type="evidence" value="ECO:0007669"/>
    <property type="project" value="UniProtKB-SubCell"/>
</dbReference>
<evidence type="ECO:0000259" key="17">
    <source>
        <dbReference type="Pfam" id="PF02875"/>
    </source>
</evidence>
<dbReference type="InterPro" id="IPR013221">
    <property type="entry name" value="Mur_ligase_cen"/>
</dbReference>
<dbReference type="GO" id="GO:0005524">
    <property type="term" value="F:ATP binding"/>
    <property type="evidence" value="ECO:0007669"/>
    <property type="project" value="UniProtKB-UniRule"/>
</dbReference>
<reference evidence="20" key="1">
    <citation type="submission" date="2010-03" db="EMBL/GenBank/DDBJ databases">
        <title>The genome sequence of Synergistetes sp. SGP1.</title>
        <authorList>
            <consortium name="metaHIT consortium -- http://www.metahit.eu/"/>
            <person name="Pajon A."/>
            <person name="Turner K."/>
            <person name="Parkhill J."/>
            <person name="Wade W."/>
            <person name="Vartoukian S."/>
        </authorList>
    </citation>
    <scope>NUCLEOTIDE SEQUENCE [LARGE SCALE GENOMIC DNA]</scope>
    <source>
        <strain evidence="20">SGP1</strain>
    </source>
</reference>
<dbReference type="InterPro" id="IPR050061">
    <property type="entry name" value="MurCDEF_pg_biosynth"/>
</dbReference>
<keyword evidence="20" id="KW-1185">Reference proteome</keyword>
<keyword evidence="9 14" id="KW-0133">Cell shape</keyword>
<gene>
    <name evidence="14" type="primary">murC</name>
    <name evidence="19" type="ORF">SY1_14530</name>
</gene>
<evidence type="ECO:0000256" key="7">
    <source>
        <dbReference type="ARBA" id="ARBA00022741"/>
    </source>
</evidence>
<evidence type="ECO:0000256" key="1">
    <source>
        <dbReference type="ARBA" id="ARBA00004496"/>
    </source>
</evidence>
<dbReference type="GO" id="GO:0008360">
    <property type="term" value="P:regulation of cell shape"/>
    <property type="evidence" value="ECO:0007669"/>
    <property type="project" value="UniProtKB-KW"/>
</dbReference>
<dbReference type="InterPro" id="IPR036565">
    <property type="entry name" value="Mur-like_cat_sf"/>
</dbReference>
<evidence type="ECO:0000256" key="15">
    <source>
        <dbReference type="SAM" id="MobiDB-lite"/>
    </source>
</evidence>
<keyword evidence="4 14" id="KW-0963">Cytoplasm</keyword>
<evidence type="ECO:0000256" key="3">
    <source>
        <dbReference type="ARBA" id="ARBA00012211"/>
    </source>
</evidence>
<protein>
    <recommendedName>
        <fullName evidence="3 14">UDP-N-acetylmuramate--L-alanine ligase</fullName>
        <ecNumber evidence="3 14">6.3.2.8</ecNumber>
    </recommendedName>
    <alternativeName>
        <fullName evidence="14">UDP-N-acetylmuramoyl-L-alanine synthetase</fullName>
    </alternativeName>
</protein>
<dbReference type="KEGG" id="sbr:SY1_14530"/>
<dbReference type="EMBL" id="FP929056">
    <property type="protein sequence ID" value="CBL28492.1"/>
    <property type="molecule type" value="Genomic_DNA"/>
</dbReference>
<sequence length="497" mass="53071">MVTELEGVERIHLMGMGGAGMASLAKLLSGMGFQVSGCDLSRGESVQELEALGMECLPGHSRDHVDRFDPQLLIYSSAVDEDCDELEAARARGVRTAGRGRALSWLFNAASGVGVAGTHGKTTTSSMLSLVLSRAGLAPTLYVGARMRDMGTNALLGEGRLFLAELDESDGSFELFRPAVSIVTNVDWDHVDHFPSFEDVILAFARFASGRKEGAPLIVCAEDEGAQRMLEGLRGPLLRYGWGRSWDWGAFDLVPRATGGISCSVCRKGKVLGPLELSVSGEHNVLNALAALAAADVLGVPFEKAAATLKDFHGAARRLQTKGTLGGVTVIDDYAHHPTEIAATLSALRGIYPNRRILLLYQPHRYTRTAALVEPLTAALSGADEILLLPIYSAGEPPQQVSAEAIVERLRRAGKRIAFCRDEDDALRAVRALSQDGDLLLTMGAGNVFRVGERFLDGGTKSFPEGRSEGVPDGTRGRACKDGEGRDGLRSGIRADS</sequence>
<feature type="region of interest" description="Disordered" evidence="15">
    <location>
        <begin position="460"/>
        <end position="497"/>
    </location>
</feature>
<keyword evidence="12 14" id="KW-0961">Cell wall biogenesis/degradation</keyword>
<dbReference type="Pfam" id="PF02875">
    <property type="entry name" value="Mur_ligase_C"/>
    <property type="match status" value="1"/>
</dbReference>
<dbReference type="PANTHER" id="PTHR43445">
    <property type="entry name" value="UDP-N-ACETYLMURAMATE--L-ALANINE LIGASE-RELATED"/>
    <property type="match status" value="1"/>
</dbReference>
<evidence type="ECO:0000256" key="2">
    <source>
        <dbReference type="ARBA" id="ARBA00004752"/>
    </source>
</evidence>
<dbReference type="NCBIfam" id="TIGR01082">
    <property type="entry name" value="murC"/>
    <property type="match status" value="1"/>
</dbReference>
<evidence type="ECO:0000256" key="4">
    <source>
        <dbReference type="ARBA" id="ARBA00022490"/>
    </source>
</evidence>
<dbReference type="SUPFAM" id="SSF53623">
    <property type="entry name" value="MurD-like peptide ligases, catalytic domain"/>
    <property type="match status" value="1"/>
</dbReference>
<accession>A0AB94IXG7</accession>
<feature type="binding site" evidence="14">
    <location>
        <begin position="117"/>
        <end position="123"/>
    </location>
    <ligand>
        <name>ATP</name>
        <dbReference type="ChEBI" id="CHEBI:30616"/>
    </ligand>
</feature>
<dbReference type="GO" id="GO:0071555">
    <property type="term" value="P:cell wall organization"/>
    <property type="evidence" value="ECO:0007669"/>
    <property type="project" value="UniProtKB-KW"/>
</dbReference>
<evidence type="ECO:0000256" key="12">
    <source>
        <dbReference type="ARBA" id="ARBA00023316"/>
    </source>
</evidence>
<dbReference type="EC" id="6.3.2.8" evidence="3 14"/>
<dbReference type="InterPro" id="IPR036615">
    <property type="entry name" value="Mur_ligase_C_dom_sf"/>
</dbReference>
<evidence type="ECO:0000313" key="19">
    <source>
        <dbReference type="EMBL" id="CBL28492.1"/>
    </source>
</evidence>
<dbReference type="InterPro" id="IPR005758">
    <property type="entry name" value="UDP-N-AcMur_Ala_ligase_MurC"/>
</dbReference>
<evidence type="ECO:0000256" key="9">
    <source>
        <dbReference type="ARBA" id="ARBA00022960"/>
    </source>
</evidence>
<evidence type="ECO:0000313" key="20">
    <source>
        <dbReference type="Proteomes" id="UP000008957"/>
    </source>
</evidence>
<dbReference type="Proteomes" id="UP000008957">
    <property type="component" value="Chromosome"/>
</dbReference>
<feature type="domain" description="Mur ligase N-terminal catalytic" evidence="16">
    <location>
        <begin position="10"/>
        <end position="109"/>
    </location>
</feature>
<feature type="compositionally biased region" description="Basic and acidic residues" evidence="15">
    <location>
        <begin position="464"/>
        <end position="497"/>
    </location>
</feature>
<comment type="function">
    <text evidence="14">Cell wall formation.</text>
</comment>
<dbReference type="HAMAP" id="MF_00046">
    <property type="entry name" value="MurC"/>
    <property type="match status" value="1"/>
</dbReference>
<comment type="similarity">
    <text evidence="14">Belongs to the MurCDEF family.</text>
</comment>
<evidence type="ECO:0000256" key="5">
    <source>
        <dbReference type="ARBA" id="ARBA00022598"/>
    </source>
</evidence>
<feature type="domain" description="Mur ligase C-terminal" evidence="17">
    <location>
        <begin position="317"/>
        <end position="446"/>
    </location>
</feature>
<keyword evidence="11 14" id="KW-0131">Cell cycle</keyword>
<dbReference type="InterPro" id="IPR004101">
    <property type="entry name" value="Mur_ligase_C"/>
</dbReference>
<feature type="domain" description="Mur ligase central" evidence="18">
    <location>
        <begin position="115"/>
        <end position="295"/>
    </location>
</feature>
<keyword evidence="7 14" id="KW-0547">Nucleotide-binding</keyword>
<evidence type="ECO:0000259" key="18">
    <source>
        <dbReference type="Pfam" id="PF08245"/>
    </source>
</evidence>
<name>A0AB94IXG7_9BACT</name>
<evidence type="ECO:0000256" key="14">
    <source>
        <dbReference type="HAMAP-Rule" id="MF_00046"/>
    </source>
</evidence>
<dbReference type="Pfam" id="PF01225">
    <property type="entry name" value="Mur_ligase"/>
    <property type="match status" value="1"/>
</dbReference>
<evidence type="ECO:0000256" key="11">
    <source>
        <dbReference type="ARBA" id="ARBA00023306"/>
    </source>
</evidence>
<keyword evidence="5 14" id="KW-0436">Ligase</keyword>
<comment type="catalytic activity">
    <reaction evidence="13 14">
        <text>UDP-N-acetyl-alpha-D-muramate + L-alanine + ATP = UDP-N-acetyl-alpha-D-muramoyl-L-alanine + ADP + phosphate + H(+)</text>
        <dbReference type="Rhea" id="RHEA:23372"/>
        <dbReference type="ChEBI" id="CHEBI:15378"/>
        <dbReference type="ChEBI" id="CHEBI:30616"/>
        <dbReference type="ChEBI" id="CHEBI:43474"/>
        <dbReference type="ChEBI" id="CHEBI:57972"/>
        <dbReference type="ChEBI" id="CHEBI:70757"/>
        <dbReference type="ChEBI" id="CHEBI:83898"/>
        <dbReference type="ChEBI" id="CHEBI:456216"/>
        <dbReference type="EC" id="6.3.2.8"/>
    </reaction>
</comment>
<dbReference type="GO" id="GO:0051301">
    <property type="term" value="P:cell division"/>
    <property type="evidence" value="ECO:0007669"/>
    <property type="project" value="UniProtKB-KW"/>
</dbReference>
<evidence type="ECO:0000256" key="6">
    <source>
        <dbReference type="ARBA" id="ARBA00022618"/>
    </source>
</evidence>
<organism evidence="19 20">
    <name type="scientific">Fretibacterium fastidiosum</name>
    <dbReference type="NCBI Taxonomy" id="651822"/>
    <lineage>
        <taxon>Bacteria</taxon>
        <taxon>Thermotogati</taxon>
        <taxon>Synergistota</taxon>
        <taxon>Synergistia</taxon>
        <taxon>Synergistales</taxon>
        <taxon>Aminobacteriaceae</taxon>
        <taxon>Fretibacterium</taxon>
    </lineage>
</organism>
<evidence type="ECO:0000256" key="13">
    <source>
        <dbReference type="ARBA" id="ARBA00047833"/>
    </source>
</evidence>
<dbReference type="Gene3D" id="3.90.190.20">
    <property type="entry name" value="Mur ligase, C-terminal domain"/>
    <property type="match status" value="1"/>
</dbReference>
<dbReference type="Gene3D" id="3.40.1190.10">
    <property type="entry name" value="Mur-like, catalytic domain"/>
    <property type="match status" value="1"/>
</dbReference>
<dbReference type="SUPFAM" id="SSF53244">
    <property type="entry name" value="MurD-like peptide ligases, peptide-binding domain"/>
    <property type="match status" value="1"/>
</dbReference>
<dbReference type="SUPFAM" id="SSF51984">
    <property type="entry name" value="MurCD N-terminal domain"/>
    <property type="match status" value="1"/>
</dbReference>
<evidence type="ECO:0000256" key="10">
    <source>
        <dbReference type="ARBA" id="ARBA00022984"/>
    </source>
</evidence>
<dbReference type="Gene3D" id="3.40.50.720">
    <property type="entry name" value="NAD(P)-binding Rossmann-like Domain"/>
    <property type="match status" value="1"/>
</dbReference>
<dbReference type="GO" id="GO:0009252">
    <property type="term" value="P:peptidoglycan biosynthetic process"/>
    <property type="evidence" value="ECO:0007669"/>
    <property type="project" value="UniProtKB-UniRule"/>
</dbReference>
<dbReference type="PANTHER" id="PTHR43445:SF3">
    <property type="entry name" value="UDP-N-ACETYLMURAMATE--L-ALANINE LIGASE"/>
    <property type="match status" value="1"/>
</dbReference>
<evidence type="ECO:0000256" key="8">
    <source>
        <dbReference type="ARBA" id="ARBA00022840"/>
    </source>
</evidence>
<keyword evidence="8 14" id="KW-0067">ATP-binding</keyword>
<proteinExistence type="inferred from homology"/>
<dbReference type="AlphaFoldDB" id="A0AB94IXG7"/>
<evidence type="ECO:0000259" key="16">
    <source>
        <dbReference type="Pfam" id="PF01225"/>
    </source>
</evidence>
<comment type="subcellular location">
    <subcellularLocation>
        <location evidence="1 14">Cytoplasm</location>
    </subcellularLocation>
</comment>
<comment type="pathway">
    <text evidence="2 14">Cell wall biogenesis; peptidoglycan biosynthesis.</text>
</comment>
<dbReference type="GO" id="GO:0008763">
    <property type="term" value="F:UDP-N-acetylmuramate-L-alanine ligase activity"/>
    <property type="evidence" value="ECO:0007669"/>
    <property type="project" value="UniProtKB-UniRule"/>
</dbReference>
<keyword evidence="10 14" id="KW-0573">Peptidoglycan synthesis</keyword>
<reference evidence="19 20" key="2">
    <citation type="submission" date="2010-03" db="EMBL/GenBank/DDBJ databases">
        <authorList>
            <person name="Pajon A."/>
        </authorList>
    </citation>
    <scope>NUCLEOTIDE SEQUENCE [LARGE SCALE GENOMIC DNA]</scope>
    <source>
        <strain evidence="19 20">SGP1</strain>
    </source>
</reference>
<dbReference type="InterPro" id="IPR000713">
    <property type="entry name" value="Mur_ligase_N"/>
</dbReference>
<keyword evidence="6 14" id="KW-0132">Cell division</keyword>
<dbReference type="Pfam" id="PF08245">
    <property type="entry name" value="Mur_ligase_M"/>
    <property type="match status" value="1"/>
</dbReference>